<gene>
    <name evidence="1" type="primary">hemP</name>
    <name evidence="1" type="ORF">D3F03_03030</name>
</gene>
<dbReference type="Proteomes" id="UP000266302">
    <property type="component" value="Unassembled WGS sequence"/>
</dbReference>
<reference evidence="1 2" key="1">
    <citation type="submission" date="2018-09" db="EMBL/GenBank/DDBJ databases">
        <title>Draft genome of Simplicispira sp. NY-02.</title>
        <authorList>
            <person name="Im W.T."/>
        </authorList>
    </citation>
    <scope>NUCLEOTIDE SEQUENCE [LARGE SCALE GENOMIC DNA]</scope>
    <source>
        <strain evidence="1 2">NY-02</strain>
    </source>
</reference>
<comment type="caution">
    <text evidence="1">The sequence shown here is derived from an EMBL/GenBank/DDBJ whole genome shotgun (WGS) entry which is preliminary data.</text>
</comment>
<evidence type="ECO:0000313" key="2">
    <source>
        <dbReference type="Proteomes" id="UP000266302"/>
    </source>
</evidence>
<keyword evidence="2" id="KW-1185">Reference proteome</keyword>
<proteinExistence type="predicted"/>
<evidence type="ECO:0000313" key="1">
    <source>
        <dbReference type="EMBL" id="RIE00102.1"/>
    </source>
</evidence>
<dbReference type="Pfam" id="PF10636">
    <property type="entry name" value="hemP"/>
    <property type="match status" value="1"/>
</dbReference>
<dbReference type="EMBL" id="QXJC01000001">
    <property type="protein sequence ID" value="RIE00102.1"/>
    <property type="molecule type" value="Genomic_DNA"/>
</dbReference>
<accession>A0A398CE15</accession>
<dbReference type="AlphaFoldDB" id="A0A398CE15"/>
<sequence length="52" mass="5793">MRPTPVCSNTAQPCFTWQSAELLQGNKRVHIAHNGGVYQLQATRQGKLILTK</sequence>
<organism evidence="1 2">
    <name type="scientific">Simplicispira hankyongi</name>
    <dbReference type="NCBI Taxonomy" id="2315688"/>
    <lineage>
        <taxon>Bacteria</taxon>
        <taxon>Pseudomonadati</taxon>
        <taxon>Pseudomonadota</taxon>
        <taxon>Betaproteobacteria</taxon>
        <taxon>Burkholderiales</taxon>
        <taxon>Comamonadaceae</taxon>
        <taxon>Simplicispira</taxon>
    </lineage>
</organism>
<dbReference type="Gene3D" id="2.10.70.10">
    <property type="entry name" value="Complement Module, domain 1"/>
    <property type="match status" value="1"/>
</dbReference>
<dbReference type="InterPro" id="IPR019600">
    <property type="entry name" value="Hemin_uptake_protein_HemP"/>
</dbReference>
<protein>
    <submittedName>
        <fullName evidence="1">Hemin uptake protein HemP</fullName>
    </submittedName>
</protein>
<name>A0A398CE15_9BURK</name>
<dbReference type="OrthoDB" id="5348353at2"/>